<dbReference type="InterPro" id="IPR011004">
    <property type="entry name" value="Trimer_LpxA-like_sf"/>
</dbReference>
<organism evidence="5 6">
    <name type="scientific">Bacteroides thetaiotaomicron</name>
    <dbReference type="NCBI Taxonomy" id="818"/>
    <lineage>
        <taxon>Bacteria</taxon>
        <taxon>Pseudomonadati</taxon>
        <taxon>Bacteroidota</taxon>
        <taxon>Bacteroidia</taxon>
        <taxon>Bacteroidales</taxon>
        <taxon>Bacteroidaceae</taxon>
        <taxon>Bacteroides</taxon>
    </lineage>
</organism>
<dbReference type="Gene3D" id="2.160.10.10">
    <property type="entry name" value="Hexapeptide repeat proteins"/>
    <property type="match status" value="1"/>
</dbReference>
<dbReference type="PROSITE" id="PS00101">
    <property type="entry name" value="HEXAPEP_TRANSFERASES"/>
    <property type="match status" value="1"/>
</dbReference>
<dbReference type="InterPro" id="IPR018357">
    <property type="entry name" value="Hexapep_transf_CS"/>
</dbReference>
<sequence length="216" mass="23943">MTLGYLYSKFFKIVLRGKSVLNSQIDKTAKIYSGTEFYDSSIGRHSYVGYDSEVHSCDIGSFCSIANGFVVGGAKHPLDWVSTSPIFYNVRGGSGSHLGNLEIEPLKRSTIGHDVWIGNRVTVMQGVNVGIGAVIGAGSVVTKDIPPYAVVAGCPGKVIKYRFDEETIECLLKSEWWSLDDEKLVEMFQYINNPHEFLTKVEMIRIYGGKKSQTNR</sequence>
<dbReference type="EMBL" id="WCRW01000020">
    <property type="protein sequence ID" value="KAB4451655.1"/>
    <property type="molecule type" value="Genomic_DNA"/>
</dbReference>
<dbReference type="CDD" id="cd03349">
    <property type="entry name" value="LbH_XAT"/>
    <property type="match status" value="1"/>
</dbReference>
<keyword evidence="2 5" id="KW-0808">Transferase</keyword>
<evidence type="ECO:0000256" key="1">
    <source>
        <dbReference type="ARBA" id="ARBA00007274"/>
    </source>
</evidence>
<dbReference type="AlphaFoldDB" id="A0A6I7MEC6"/>
<evidence type="ECO:0000256" key="2">
    <source>
        <dbReference type="ARBA" id="ARBA00022679"/>
    </source>
</evidence>
<evidence type="ECO:0000313" key="6">
    <source>
        <dbReference type="Proteomes" id="UP000436825"/>
    </source>
</evidence>
<evidence type="ECO:0000256" key="3">
    <source>
        <dbReference type="ARBA" id="ARBA00022737"/>
    </source>
</evidence>
<comment type="similarity">
    <text evidence="1">Belongs to the transferase hexapeptide repeat family.</text>
</comment>
<keyword evidence="3" id="KW-0677">Repeat</keyword>
<dbReference type="InterPro" id="IPR001451">
    <property type="entry name" value="Hexapep"/>
</dbReference>
<dbReference type="Pfam" id="PF14602">
    <property type="entry name" value="Hexapep_2"/>
    <property type="match status" value="1"/>
</dbReference>
<dbReference type="InterPro" id="IPR050179">
    <property type="entry name" value="Trans_hexapeptide_repeat"/>
</dbReference>
<protein>
    <submittedName>
        <fullName evidence="5">CatB-related O-acetyltransferase</fullName>
    </submittedName>
</protein>
<dbReference type="PANTHER" id="PTHR43300:SF11">
    <property type="entry name" value="ACETYLTRANSFERASE RV3034C-RELATED"/>
    <property type="match status" value="1"/>
</dbReference>
<name>A0A6I7MEC6_BACT4</name>
<evidence type="ECO:0000256" key="4">
    <source>
        <dbReference type="ARBA" id="ARBA00023315"/>
    </source>
</evidence>
<keyword evidence="4" id="KW-0012">Acyltransferase</keyword>
<gene>
    <name evidence="5" type="ORF">GAN75_22170</name>
</gene>
<comment type="caution">
    <text evidence="5">The sequence shown here is derived from an EMBL/GenBank/DDBJ whole genome shotgun (WGS) entry which is preliminary data.</text>
</comment>
<accession>A0A6I7MEC6</accession>
<reference evidence="5 6" key="1">
    <citation type="journal article" date="2019" name="Nat. Med.">
        <title>A library of human gut bacterial isolates paired with longitudinal multiomics data enables mechanistic microbiome research.</title>
        <authorList>
            <person name="Poyet M."/>
            <person name="Groussin M."/>
            <person name="Gibbons S.M."/>
            <person name="Avila-Pacheco J."/>
            <person name="Jiang X."/>
            <person name="Kearney S.M."/>
            <person name="Perrotta A.R."/>
            <person name="Berdy B."/>
            <person name="Zhao S."/>
            <person name="Lieberman T.D."/>
            <person name="Swanson P.K."/>
            <person name="Smith M."/>
            <person name="Roesemann S."/>
            <person name="Alexander J.E."/>
            <person name="Rich S.A."/>
            <person name="Livny J."/>
            <person name="Vlamakis H."/>
            <person name="Clish C."/>
            <person name="Bullock K."/>
            <person name="Deik A."/>
            <person name="Scott J."/>
            <person name="Pierce K.A."/>
            <person name="Xavier R.J."/>
            <person name="Alm E.J."/>
        </authorList>
    </citation>
    <scope>NUCLEOTIDE SEQUENCE [LARGE SCALE GENOMIC DNA]</scope>
    <source>
        <strain evidence="5 6">BIOML-A160</strain>
    </source>
</reference>
<dbReference type="RefSeq" id="WP_143920103.1">
    <property type="nucleotide sequence ID" value="NZ_CP072224.1"/>
</dbReference>
<dbReference type="GO" id="GO:0016746">
    <property type="term" value="F:acyltransferase activity"/>
    <property type="evidence" value="ECO:0007669"/>
    <property type="project" value="UniProtKB-KW"/>
</dbReference>
<dbReference type="Proteomes" id="UP000436825">
    <property type="component" value="Unassembled WGS sequence"/>
</dbReference>
<evidence type="ECO:0000313" key="5">
    <source>
        <dbReference type="EMBL" id="KAB4451655.1"/>
    </source>
</evidence>
<dbReference type="PANTHER" id="PTHR43300">
    <property type="entry name" value="ACETYLTRANSFERASE"/>
    <property type="match status" value="1"/>
</dbReference>
<dbReference type="SUPFAM" id="SSF51161">
    <property type="entry name" value="Trimeric LpxA-like enzymes"/>
    <property type="match status" value="1"/>
</dbReference>
<proteinExistence type="inferred from homology"/>